<comment type="similarity">
    <text evidence="10 11">Belongs to the TonB-dependent receptor family.</text>
</comment>
<name>A0AAX3I969_9PSED</name>
<evidence type="ECO:0000256" key="4">
    <source>
        <dbReference type="ARBA" id="ARBA00022496"/>
    </source>
</evidence>
<dbReference type="RefSeq" id="WP_057023670.1">
    <property type="nucleotide sequence ID" value="NZ_CBCSGQ010000010.1"/>
</dbReference>
<dbReference type="SUPFAM" id="SSF56935">
    <property type="entry name" value="Porins"/>
    <property type="match status" value="1"/>
</dbReference>
<keyword evidence="5 10" id="KW-0812">Transmembrane</keyword>
<keyword evidence="2 10" id="KW-0813">Transport</keyword>
<sequence length="886" mass="94814">MTIKRLSRVPRSSMIWAVGLTCLVSAPPLWAEPVAVAGKVQALAFDIPGASLSQVLLSIVRQSRTPISFDQTQVEGLSAPAIKGSLSVDQALEQALRGSGLGFSRNNGVLTLHPVASAPAASVVPRAPTSTGTLATVVVTGTRQTNVKASESLSPIDVVSSEQLQSSGATDLRDMLVKLLPALTRQAQPFNASALTHTQSLRGLSPDHVLVLVNGKRRHETANLNISGGLQKGSTGVDLDTIPVSAIERIEVLRDGASAQYGSDAIAGVINIILKSADHGALFNTDIGQYGAGDGLSQGSGINGGLAFGESGFLNLSAEYREQERTVRSGIDNRTGHRDNISIGDPAFHRQSMAYNSGYGFDDDVELYSFGTYTSRKGSSAANYRLGSVAPTIYPQGFTPRPNNDEDDYSAVFGIRGNSLFDQWHWDLSTAYGADRPEISMTQSVNAALYRNTGTSPTSFDLATYRNTQWTNNFDIGRAYDVGFLAKPLNVALGLEQRRETYQINAGDPASYDLGGAEGLAGLSPLSAGKWSRDVLASYIDLSSSITEKWQVDVAGRYEHFSEFGSTTNGKLSTRYDFTPAVAVRASVSSGFRAPSLVQEHYTGLSVGPDIALGLLAANSPAAKLLGAKDLKPEKSTNFNLGLVLTPRDDVSLNIDAYQIRIRDRIVDSGTYSGTEAIDALTLAGISLPAGLDTVSTHYLANGADTLTRGVDITGHYLTSLGAYGAIDWEASANFNRTKVEKNHQGANGDVLLNAQQIAWLTSSTPRSQVSLGSTWSLDNLDVSLRLTRYGKTTSELDYTVGPNAWSPTVFNHFVNSPKYITDVAVRYAVNRNLQLSAGADNVLDVRPDKLPAASTTYGDVLRYDTYGSQIGFNGAFYYVKARYQF</sequence>
<evidence type="ECO:0000256" key="3">
    <source>
        <dbReference type="ARBA" id="ARBA00022452"/>
    </source>
</evidence>
<dbReference type="PANTHER" id="PTHR47234:SF3">
    <property type="entry name" value="SECRETIN_TONB SHORT N-TERMINAL DOMAIN-CONTAINING PROTEIN"/>
    <property type="match status" value="1"/>
</dbReference>
<dbReference type="Proteomes" id="UP000306562">
    <property type="component" value="Chromosome"/>
</dbReference>
<gene>
    <name evidence="13" type="primary">cirA_2</name>
    <name evidence="13" type="ORF">NCTC10696_03709</name>
</gene>
<evidence type="ECO:0000256" key="1">
    <source>
        <dbReference type="ARBA" id="ARBA00004571"/>
    </source>
</evidence>
<accession>A0AAX3I969</accession>
<dbReference type="Pfam" id="PF07715">
    <property type="entry name" value="Plug"/>
    <property type="match status" value="1"/>
</dbReference>
<dbReference type="InterPro" id="IPR037066">
    <property type="entry name" value="Plug_dom_sf"/>
</dbReference>
<comment type="subcellular location">
    <subcellularLocation>
        <location evidence="1 10">Cell outer membrane</location>
        <topology evidence="1 10">Multi-pass membrane protein</topology>
    </subcellularLocation>
</comment>
<evidence type="ECO:0000313" key="14">
    <source>
        <dbReference type="Proteomes" id="UP000306562"/>
    </source>
</evidence>
<dbReference type="InterPro" id="IPR039426">
    <property type="entry name" value="TonB-dep_rcpt-like"/>
</dbReference>
<organism evidence="13 14">
    <name type="scientific">Pseudomonas synxantha</name>
    <dbReference type="NCBI Taxonomy" id="47883"/>
    <lineage>
        <taxon>Bacteria</taxon>
        <taxon>Pseudomonadati</taxon>
        <taxon>Pseudomonadota</taxon>
        <taxon>Gammaproteobacteria</taxon>
        <taxon>Pseudomonadales</taxon>
        <taxon>Pseudomonadaceae</taxon>
        <taxon>Pseudomonas</taxon>
    </lineage>
</organism>
<dbReference type="InterPro" id="IPR012910">
    <property type="entry name" value="Plug_dom"/>
</dbReference>
<evidence type="ECO:0000256" key="5">
    <source>
        <dbReference type="ARBA" id="ARBA00022692"/>
    </source>
</evidence>
<evidence type="ECO:0000256" key="11">
    <source>
        <dbReference type="RuleBase" id="RU003357"/>
    </source>
</evidence>
<dbReference type="EMBL" id="LR590482">
    <property type="protein sequence ID" value="VTR01966.1"/>
    <property type="molecule type" value="Genomic_DNA"/>
</dbReference>
<protein>
    <submittedName>
        <fullName evidence="13">Outer membrane receptor protein</fullName>
    </submittedName>
</protein>
<proteinExistence type="inferred from homology"/>
<evidence type="ECO:0000259" key="12">
    <source>
        <dbReference type="SMART" id="SM00965"/>
    </source>
</evidence>
<dbReference type="AlphaFoldDB" id="A0AAX3I969"/>
<dbReference type="SMART" id="SM00965">
    <property type="entry name" value="STN"/>
    <property type="match status" value="1"/>
</dbReference>
<dbReference type="Gene3D" id="3.55.50.30">
    <property type="match status" value="1"/>
</dbReference>
<dbReference type="Pfam" id="PF07660">
    <property type="entry name" value="STN"/>
    <property type="match status" value="1"/>
</dbReference>
<keyword evidence="4" id="KW-0410">Iron transport</keyword>
<dbReference type="InterPro" id="IPR000531">
    <property type="entry name" value="Beta-barrel_TonB"/>
</dbReference>
<dbReference type="GO" id="GO:0009279">
    <property type="term" value="C:cell outer membrane"/>
    <property type="evidence" value="ECO:0007669"/>
    <property type="project" value="UniProtKB-SubCell"/>
</dbReference>
<dbReference type="InterPro" id="IPR036942">
    <property type="entry name" value="Beta-barrel_TonB_sf"/>
</dbReference>
<dbReference type="PANTHER" id="PTHR47234">
    <property type="match status" value="1"/>
</dbReference>
<keyword evidence="7 11" id="KW-0798">TonB box</keyword>
<feature type="domain" description="Secretin/TonB short N-terminal" evidence="12">
    <location>
        <begin position="65"/>
        <end position="115"/>
    </location>
</feature>
<evidence type="ECO:0000256" key="7">
    <source>
        <dbReference type="ARBA" id="ARBA00023077"/>
    </source>
</evidence>
<evidence type="ECO:0000256" key="9">
    <source>
        <dbReference type="ARBA" id="ARBA00023237"/>
    </source>
</evidence>
<dbReference type="GO" id="GO:0006826">
    <property type="term" value="P:iron ion transport"/>
    <property type="evidence" value="ECO:0007669"/>
    <property type="project" value="UniProtKB-KW"/>
</dbReference>
<keyword evidence="6" id="KW-0408">Iron</keyword>
<keyword evidence="4" id="KW-0406">Ion transport</keyword>
<dbReference type="Gene3D" id="2.40.170.20">
    <property type="entry name" value="TonB-dependent receptor, beta-barrel domain"/>
    <property type="match status" value="1"/>
</dbReference>
<evidence type="ECO:0000256" key="10">
    <source>
        <dbReference type="PROSITE-ProRule" id="PRU01360"/>
    </source>
</evidence>
<dbReference type="PROSITE" id="PS52016">
    <property type="entry name" value="TONB_DEPENDENT_REC_3"/>
    <property type="match status" value="1"/>
</dbReference>
<keyword evidence="13" id="KW-0675">Receptor</keyword>
<evidence type="ECO:0000313" key="13">
    <source>
        <dbReference type="EMBL" id="VTR01966.1"/>
    </source>
</evidence>
<keyword evidence="3 10" id="KW-1134">Transmembrane beta strand</keyword>
<dbReference type="InterPro" id="IPR011662">
    <property type="entry name" value="Secretin/TonB_short_N"/>
</dbReference>
<evidence type="ECO:0000256" key="8">
    <source>
        <dbReference type="ARBA" id="ARBA00023136"/>
    </source>
</evidence>
<evidence type="ECO:0000256" key="2">
    <source>
        <dbReference type="ARBA" id="ARBA00022448"/>
    </source>
</evidence>
<evidence type="ECO:0000256" key="6">
    <source>
        <dbReference type="ARBA" id="ARBA00023004"/>
    </source>
</evidence>
<dbReference type="Gene3D" id="2.170.130.10">
    <property type="entry name" value="TonB-dependent receptor, plug domain"/>
    <property type="match status" value="1"/>
</dbReference>
<reference evidence="13 14" key="1">
    <citation type="submission" date="2019-05" db="EMBL/GenBank/DDBJ databases">
        <authorList>
            <consortium name="Pathogen Informatics"/>
        </authorList>
    </citation>
    <scope>NUCLEOTIDE SEQUENCE [LARGE SCALE GENOMIC DNA]</scope>
    <source>
        <strain evidence="13 14">NCTC10696</strain>
    </source>
</reference>
<keyword evidence="8 10" id="KW-0472">Membrane</keyword>
<dbReference type="Pfam" id="PF00593">
    <property type="entry name" value="TonB_dep_Rec_b-barrel"/>
    <property type="match status" value="1"/>
</dbReference>
<dbReference type="CDD" id="cd01347">
    <property type="entry name" value="ligand_gated_channel"/>
    <property type="match status" value="1"/>
</dbReference>
<keyword evidence="9 10" id="KW-0998">Cell outer membrane</keyword>